<name>A0A314XT68_PRUYE</name>
<protein>
    <submittedName>
        <fullName evidence="2">Nudix hydrolase 26 chloroplastic isoform X1</fullName>
    </submittedName>
</protein>
<organism evidence="2 3">
    <name type="scientific">Prunus yedoensis var. nudiflora</name>
    <dbReference type="NCBI Taxonomy" id="2094558"/>
    <lineage>
        <taxon>Eukaryota</taxon>
        <taxon>Viridiplantae</taxon>
        <taxon>Streptophyta</taxon>
        <taxon>Embryophyta</taxon>
        <taxon>Tracheophyta</taxon>
        <taxon>Spermatophyta</taxon>
        <taxon>Magnoliopsida</taxon>
        <taxon>eudicotyledons</taxon>
        <taxon>Gunneridae</taxon>
        <taxon>Pentapetalae</taxon>
        <taxon>rosids</taxon>
        <taxon>fabids</taxon>
        <taxon>Rosales</taxon>
        <taxon>Rosaceae</taxon>
        <taxon>Amygdaloideae</taxon>
        <taxon>Amygdaleae</taxon>
        <taxon>Prunus</taxon>
    </lineage>
</organism>
<evidence type="ECO:0000259" key="1">
    <source>
        <dbReference type="Pfam" id="PF00293"/>
    </source>
</evidence>
<dbReference type="OrthoDB" id="276276at2759"/>
<dbReference type="SUPFAM" id="SSF55811">
    <property type="entry name" value="Nudix"/>
    <property type="match status" value="1"/>
</dbReference>
<dbReference type="Pfam" id="PF00293">
    <property type="entry name" value="NUDIX"/>
    <property type="match status" value="1"/>
</dbReference>
<dbReference type="Proteomes" id="UP000250321">
    <property type="component" value="Unassembled WGS sequence"/>
</dbReference>
<dbReference type="InterPro" id="IPR000086">
    <property type="entry name" value="NUDIX_hydrolase_dom"/>
</dbReference>
<gene>
    <name evidence="2" type="ORF">Pyn_25143</name>
</gene>
<accession>A0A314XT68</accession>
<keyword evidence="3" id="KW-1185">Reference proteome</keyword>
<comment type="caution">
    <text evidence="2">The sequence shown here is derived from an EMBL/GenBank/DDBJ whole genome shotgun (WGS) entry which is preliminary data.</text>
</comment>
<dbReference type="GO" id="GO:0016787">
    <property type="term" value="F:hydrolase activity"/>
    <property type="evidence" value="ECO:0007669"/>
    <property type="project" value="UniProtKB-KW"/>
</dbReference>
<reference evidence="2 3" key="1">
    <citation type="submission" date="2018-02" db="EMBL/GenBank/DDBJ databases">
        <title>Draft genome of wild Prunus yedoensis var. nudiflora.</title>
        <authorList>
            <person name="Baek S."/>
            <person name="Kim J.-H."/>
            <person name="Choi K."/>
            <person name="Kim G.-B."/>
            <person name="Cho A."/>
            <person name="Jang H."/>
            <person name="Shin C.-H."/>
            <person name="Yu H.-J."/>
            <person name="Mun J.-H."/>
        </authorList>
    </citation>
    <scope>NUCLEOTIDE SEQUENCE [LARGE SCALE GENOMIC DNA]</scope>
    <source>
        <strain evidence="3">cv. Jeju island</strain>
        <tissue evidence="2">Leaf</tissue>
    </source>
</reference>
<proteinExistence type="predicted"/>
<dbReference type="Gene3D" id="3.90.79.10">
    <property type="entry name" value="Nucleoside Triphosphate Pyrophosphohydrolase"/>
    <property type="match status" value="1"/>
</dbReference>
<dbReference type="InterPro" id="IPR015797">
    <property type="entry name" value="NUDIX_hydrolase-like_dom_sf"/>
</dbReference>
<dbReference type="EMBL" id="PJQY01002202">
    <property type="protein sequence ID" value="PQP95688.1"/>
    <property type="molecule type" value="Genomic_DNA"/>
</dbReference>
<feature type="domain" description="Nudix hydrolase" evidence="1">
    <location>
        <begin position="34"/>
        <end position="69"/>
    </location>
</feature>
<dbReference type="AlphaFoldDB" id="A0A314XT68"/>
<sequence length="104" mass="11980">MEAPPQGYRRNVGLCLVNDSKKVRVVLMRLKTQRTAAMRELREETGVNSAEILAEVPYWLTYDFPPEVRAKLQQQWGSDWKGQSTEVVSVRITMPCMLCRLQPV</sequence>
<evidence type="ECO:0000313" key="2">
    <source>
        <dbReference type="EMBL" id="PQP95688.1"/>
    </source>
</evidence>
<keyword evidence="2" id="KW-0378">Hydrolase</keyword>
<evidence type="ECO:0000313" key="3">
    <source>
        <dbReference type="Proteomes" id="UP000250321"/>
    </source>
</evidence>